<dbReference type="UniPathway" id="UPA00077">
    <property type="reaction ID" value="UER00155"/>
</dbReference>
<evidence type="ECO:0000256" key="2">
    <source>
        <dbReference type="ARBA" id="ARBA00013253"/>
    </source>
</evidence>
<organism evidence="9 10">
    <name type="scientific">Ferrimonas marina</name>
    <dbReference type="NCBI Taxonomy" id="299255"/>
    <lineage>
        <taxon>Bacteria</taxon>
        <taxon>Pseudomonadati</taxon>
        <taxon>Pseudomonadota</taxon>
        <taxon>Gammaproteobacteria</taxon>
        <taxon>Alteromonadales</taxon>
        <taxon>Ferrimonadaceae</taxon>
        <taxon>Ferrimonas</taxon>
    </lineage>
</organism>
<dbReference type="InterPro" id="IPR000550">
    <property type="entry name" value="Hppk"/>
</dbReference>
<evidence type="ECO:0000256" key="1">
    <source>
        <dbReference type="ARBA" id="ARBA00005051"/>
    </source>
</evidence>
<evidence type="ECO:0000256" key="6">
    <source>
        <dbReference type="ARBA" id="ARBA00022840"/>
    </source>
</evidence>
<evidence type="ECO:0000259" key="8">
    <source>
        <dbReference type="PROSITE" id="PS00794"/>
    </source>
</evidence>
<keyword evidence="4" id="KW-0547">Nucleotide-binding</keyword>
<protein>
    <recommendedName>
        <fullName evidence="2">2-amino-4-hydroxy-6-hydroxymethyldihydropteridine diphosphokinase</fullName>
        <ecNumber evidence="2">2.7.6.3</ecNumber>
    </recommendedName>
</protein>
<keyword evidence="3" id="KW-0808">Transferase</keyword>
<dbReference type="PROSITE" id="PS00794">
    <property type="entry name" value="HPPK"/>
    <property type="match status" value="1"/>
</dbReference>
<keyword evidence="7" id="KW-0289">Folate biosynthesis</keyword>
<evidence type="ECO:0000256" key="3">
    <source>
        <dbReference type="ARBA" id="ARBA00022679"/>
    </source>
</evidence>
<dbReference type="GO" id="GO:0003848">
    <property type="term" value="F:2-amino-4-hydroxy-6-hydroxymethyldihydropteridine diphosphokinase activity"/>
    <property type="evidence" value="ECO:0007669"/>
    <property type="project" value="UniProtKB-EC"/>
</dbReference>
<dbReference type="RefSeq" id="WP_067661018.1">
    <property type="nucleotide sequence ID" value="NZ_FQXG01000005.1"/>
</dbReference>
<dbReference type="GO" id="GO:0016301">
    <property type="term" value="F:kinase activity"/>
    <property type="evidence" value="ECO:0007669"/>
    <property type="project" value="UniProtKB-KW"/>
</dbReference>
<dbReference type="GO" id="GO:0005524">
    <property type="term" value="F:ATP binding"/>
    <property type="evidence" value="ECO:0007669"/>
    <property type="project" value="UniProtKB-KW"/>
</dbReference>
<dbReference type="GO" id="GO:0046654">
    <property type="term" value="P:tetrahydrofolate biosynthetic process"/>
    <property type="evidence" value="ECO:0007669"/>
    <property type="project" value="UniProtKB-UniPathway"/>
</dbReference>
<dbReference type="PANTHER" id="PTHR43071">
    <property type="entry name" value="2-AMINO-4-HYDROXY-6-HYDROXYMETHYLDIHYDROPTERIDINE PYROPHOSPHOKINASE"/>
    <property type="match status" value="1"/>
</dbReference>
<keyword evidence="5 9" id="KW-0418">Kinase</keyword>
<dbReference type="NCBIfam" id="TIGR01498">
    <property type="entry name" value="folK"/>
    <property type="match status" value="1"/>
</dbReference>
<dbReference type="AlphaFoldDB" id="A0A1M5X5M3"/>
<dbReference type="Proteomes" id="UP000184268">
    <property type="component" value="Unassembled WGS sequence"/>
</dbReference>
<accession>A0A1M5X5M3</accession>
<dbReference type="GO" id="GO:0046656">
    <property type="term" value="P:folic acid biosynthetic process"/>
    <property type="evidence" value="ECO:0007669"/>
    <property type="project" value="UniProtKB-KW"/>
</dbReference>
<dbReference type="CDD" id="cd00483">
    <property type="entry name" value="HPPK"/>
    <property type="match status" value="1"/>
</dbReference>
<dbReference type="PANTHER" id="PTHR43071:SF2">
    <property type="entry name" value="2-AMINO-4-HYDROXY-6-HYDROXYMETHYLDIHYDROPTERIDINE PYROPHOSPHOKINASE"/>
    <property type="match status" value="1"/>
</dbReference>
<evidence type="ECO:0000256" key="5">
    <source>
        <dbReference type="ARBA" id="ARBA00022777"/>
    </source>
</evidence>
<dbReference type="EC" id="2.7.6.3" evidence="2"/>
<dbReference type="STRING" id="299255.SAMN02745129_3229"/>
<name>A0A1M5X5M3_9GAMM</name>
<dbReference type="OrthoDB" id="9790168at2"/>
<evidence type="ECO:0000256" key="4">
    <source>
        <dbReference type="ARBA" id="ARBA00022741"/>
    </source>
</evidence>
<proteinExistence type="predicted"/>
<reference evidence="9 10" key="1">
    <citation type="submission" date="2016-11" db="EMBL/GenBank/DDBJ databases">
        <authorList>
            <person name="Jaros S."/>
            <person name="Januszkiewicz K."/>
            <person name="Wedrychowicz H."/>
        </authorList>
    </citation>
    <scope>NUCLEOTIDE SEQUENCE [LARGE SCALE GENOMIC DNA]</scope>
    <source>
        <strain evidence="9 10">DSM 16917</strain>
    </source>
</reference>
<keyword evidence="10" id="KW-1185">Reference proteome</keyword>
<sequence>MTRIFISLGSNIDAHTHIYNGLNDLAEELDNLMISTVYESEAVGFEGDNFLNLVAQADTELSIEQLVSLFKAIEQKHGRVRGAKKFAPRTLDLDLLLYGETQCELPVVLPREEIYHNAFVLQPLAELWPEGVIPGATVNLAQLWQDYKKQQKLWPIEFRWPR</sequence>
<evidence type="ECO:0000313" key="10">
    <source>
        <dbReference type="Proteomes" id="UP000184268"/>
    </source>
</evidence>
<comment type="pathway">
    <text evidence="1">Cofactor biosynthesis; tetrahydrofolate biosynthesis; 2-amino-4-hydroxy-6-hydroxymethyl-7,8-dihydropteridine diphosphate from 7,8-dihydroneopterin triphosphate: step 4/4.</text>
</comment>
<evidence type="ECO:0000313" key="9">
    <source>
        <dbReference type="EMBL" id="SHH94858.1"/>
    </source>
</evidence>
<dbReference type="Pfam" id="PF01288">
    <property type="entry name" value="HPPK"/>
    <property type="match status" value="1"/>
</dbReference>
<evidence type="ECO:0000256" key="7">
    <source>
        <dbReference type="ARBA" id="ARBA00022909"/>
    </source>
</evidence>
<dbReference type="InterPro" id="IPR035907">
    <property type="entry name" value="Hppk_sf"/>
</dbReference>
<keyword evidence="6" id="KW-0067">ATP-binding</keyword>
<dbReference type="Gene3D" id="3.30.70.560">
    <property type="entry name" value="7,8-Dihydro-6-hydroxymethylpterin-pyrophosphokinase HPPK"/>
    <property type="match status" value="1"/>
</dbReference>
<feature type="domain" description="7,8-dihydro-6-hydroxymethylpterin-pyrophosphokinase" evidence="8">
    <location>
        <begin position="85"/>
        <end position="96"/>
    </location>
</feature>
<gene>
    <name evidence="9" type="ORF">SAMN02745129_3229</name>
</gene>
<dbReference type="SUPFAM" id="SSF55083">
    <property type="entry name" value="6-hydroxymethyl-7,8-dihydropterin pyrophosphokinase, HPPK"/>
    <property type="match status" value="1"/>
</dbReference>
<dbReference type="EMBL" id="FQXG01000005">
    <property type="protein sequence ID" value="SHH94858.1"/>
    <property type="molecule type" value="Genomic_DNA"/>
</dbReference>